<dbReference type="InterPro" id="IPR058240">
    <property type="entry name" value="rSAM_sf"/>
</dbReference>
<dbReference type="Pfam" id="PF13186">
    <property type="entry name" value="SPASM"/>
    <property type="match status" value="1"/>
</dbReference>
<keyword evidence="3" id="KW-0479">Metal-binding</keyword>
<evidence type="ECO:0000256" key="1">
    <source>
        <dbReference type="ARBA" id="ARBA00001966"/>
    </source>
</evidence>
<dbReference type="PROSITE" id="PS51918">
    <property type="entry name" value="RADICAL_SAM"/>
    <property type="match status" value="1"/>
</dbReference>
<name>A0A450XLU9_9GAMM</name>
<dbReference type="CDD" id="cd01335">
    <property type="entry name" value="Radical_SAM"/>
    <property type="match status" value="1"/>
</dbReference>
<dbReference type="Gene3D" id="3.20.20.70">
    <property type="entry name" value="Aldolase class I"/>
    <property type="match status" value="1"/>
</dbReference>
<dbReference type="InterPro" id="IPR050377">
    <property type="entry name" value="Radical_SAM_PqqE_MftC-like"/>
</dbReference>
<dbReference type="EMBL" id="CAADGH010000016">
    <property type="protein sequence ID" value="VFK75166.1"/>
    <property type="molecule type" value="Genomic_DNA"/>
</dbReference>
<dbReference type="InterPro" id="IPR007197">
    <property type="entry name" value="rSAM"/>
</dbReference>
<organism evidence="7">
    <name type="scientific">Candidatus Kentrum sp. MB</name>
    <dbReference type="NCBI Taxonomy" id="2138164"/>
    <lineage>
        <taxon>Bacteria</taxon>
        <taxon>Pseudomonadati</taxon>
        <taxon>Pseudomonadota</taxon>
        <taxon>Gammaproteobacteria</taxon>
        <taxon>Candidatus Kentrum</taxon>
    </lineage>
</organism>
<dbReference type="SFLD" id="SFLDG01386">
    <property type="entry name" value="main_SPASM_domain-containing"/>
    <property type="match status" value="1"/>
</dbReference>
<evidence type="ECO:0000256" key="2">
    <source>
        <dbReference type="ARBA" id="ARBA00022691"/>
    </source>
</evidence>
<gene>
    <name evidence="8" type="ORF">BECKMB1821H_GA0114242_101648</name>
    <name evidence="7" type="ORF">BECKMB1821I_GA0114274_101448</name>
</gene>
<reference evidence="7" key="1">
    <citation type="submission" date="2019-02" db="EMBL/GenBank/DDBJ databases">
        <authorList>
            <person name="Gruber-Vodicka R. H."/>
            <person name="Seah K. B. B."/>
        </authorList>
    </citation>
    <scope>NUCLEOTIDE SEQUENCE</scope>
    <source>
        <strain evidence="8">BECK_BZ198</strain>
        <strain evidence="7">BECK_BZ199</strain>
    </source>
</reference>
<keyword evidence="4" id="KW-0408">Iron</keyword>
<keyword evidence="5" id="KW-0411">Iron-sulfur</keyword>
<evidence type="ECO:0000313" key="7">
    <source>
        <dbReference type="EMBL" id="VFK30282.1"/>
    </source>
</evidence>
<dbReference type="Pfam" id="PF04055">
    <property type="entry name" value="Radical_SAM"/>
    <property type="match status" value="1"/>
</dbReference>
<accession>A0A450XLU9</accession>
<evidence type="ECO:0000256" key="4">
    <source>
        <dbReference type="ARBA" id="ARBA00023004"/>
    </source>
</evidence>
<evidence type="ECO:0000256" key="3">
    <source>
        <dbReference type="ARBA" id="ARBA00022723"/>
    </source>
</evidence>
<evidence type="ECO:0000313" key="8">
    <source>
        <dbReference type="EMBL" id="VFK75166.1"/>
    </source>
</evidence>
<feature type="domain" description="Radical SAM core" evidence="6">
    <location>
        <begin position="99"/>
        <end position="311"/>
    </location>
</feature>
<dbReference type="GO" id="GO:0003824">
    <property type="term" value="F:catalytic activity"/>
    <property type="evidence" value="ECO:0007669"/>
    <property type="project" value="InterPro"/>
</dbReference>
<proteinExistence type="predicted"/>
<dbReference type="PANTHER" id="PTHR11228">
    <property type="entry name" value="RADICAL SAM DOMAIN PROTEIN"/>
    <property type="match status" value="1"/>
</dbReference>
<dbReference type="NCBIfam" id="TIGR04085">
    <property type="entry name" value="rSAM_more_4Fe4S"/>
    <property type="match status" value="1"/>
</dbReference>
<dbReference type="InterPro" id="IPR013785">
    <property type="entry name" value="Aldolase_TIM"/>
</dbReference>
<evidence type="ECO:0000259" key="6">
    <source>
        <dbReference type="PROSITE" id="PS51918"/>
    </source>
</evidence>
<dbReference type="SMART" id="SM00729">
    <property type="entry name" value="Elp3"/>
    <property type="match status" value="1"/>
</dbReference>
<dbReference type="GO" id="GO:0051536">
    <property type="term" value="F:iron-sulfur cluster binding"/>
    <property type="evidence" value="ECO:0007669"/>
    <property type="project" value="UniProtKB-KW"/>
</dbReference>
<dbReference type="AlphaFoldDB" id="A0A450XLU9"/>
<dbReference type="InterPro" id="IPR006638">
    <property type="entry name" value="Elp3/MiaA/NifB-like_rSAM"/>
</dbReference>
<comment type="cofactor">
    <cofactor evidence="1">
        <name>[4Fe-4S] cluster</name>
        <dbReference type="ChEBI" id="CHEBI:49883"/>
    </cofactor>
</comment>
<dbReference type="GO" id="GO:0046872">
    <property type="term" value="F:metal ion binding"/>
    <property type="evidence" value="ECO:0007669"/>
    <property type="project" value="UniProtKB-KW"/>
</dbReference>
<dbReference type="EMBL" id="CAADFQ010000014">
    <property type="protein sequence ID" value="VFK30282.1"/>
    <property type="molecule type" value="Genomic_DNA"/>
</dbReference>
<keyword evidence="2" id="KW-0949">S-adenosyl-L-methionine</keyword>
<dbReference type="SFLD" id="SFLDS00029">
    <property type="entry name" value="Radical_SAM"/>
    <property type="match status" value="1"/>
</dbReference>
<dbReference type="SUPFAM" id="SSF102114">
    <property type="entry name" value="Radical SAM enzymes"/>
    <property type="match status" value="1"/>
</dbReference>
<protein>
    <submittedName>
        <fullName evidence="7">Radical SAM additional 4Fe4S-binding SPASM domain-containing protein</fullName>
    </submittedName>
</protein>
<sequence length="476" mass="53893">MIEHVIRQERRGGFWLIRNQGRVLELGNAVYRYVSRLSEKNGEIDEEERRIFEERIRNNGEQVTLDTLQDQGLLNPGAWNNVRHVPLDVPPASLPDDAVVAPKRIYFETTRKCNLACRSCFNNSRYSLAGELSLEEILDVNRQAWELGVFEIRYTGGECTMVSGFLDVVADARRRGFYISIGTNGVYTDEQLGRLVDTGIDWFIVSLDGDREVNDHVRGKGSFDAVLHTLEVLAQHPPIRVRLNMVVARHNLKTIESVARIAATHGVESLNLIPLRPYGRSVRRMAGDMFDQTEFYDFIREVNRLRRNFPEVIFSTTIDLLDPEATPSHDLIVQKKTTCAAGVEACVVGPQGHVYGCSYSPASFPDSGDEEGEKLFIAGNLREDDLKTIWRDSRRWNVFRDLQGFKNSQCHTCSHYTVRCSGSCQIMAWYRLQEKQKSGQQDPENISTVCDPYCFAGLFNGKVNSSASSVHISDTT</sequence>
<dbReference type="InterPro" id="IPR023885">
    <property type="entry name" value="4Fe4S-binding_SPASM_dom"/>
</dbReference>
<evidence type="ECO:0000256" key="5">
    <source>
        <dbReference type="ARBA" id="ARBA00023014"/>
    </source>
</evidence>
<dbReference type="PANTHER" id="PTHR11228:SF7">
    <property type="entry name" value="PQQA PEPTIDE CYCLASE"/>
    <property type="match status" value="1"/>
</dbReference>
<dbReference type="SFLD" id="SFLDG01067">
    <property type="entry name" value="SPASM/twitch_domain_containing"/>
    <property type="match status" value="1"/>
</dbReference>